<dbReference type="InterPro" id="IPR024169">
    <property type="entry name" value="SP_NH2Trfase/AEP_transaminase"/>
</dbReference>
<dbReference type="AlphaFoldDB" id="A0A2M7E9U0"/>
<dbReference type="Gene3D" id="3.40.640.10">
    <property type="entry name" value="Type I PLP-dependent aspartate aminotransferase-like (Major domain)"/>
    <property type="match status" value="1"/>
</dbReference>
<keyword evidence="3 11" id="KW-0032">Aminotransferase</keyword>
<keyword evidence="5 7" id="KW-0663">Pyridoxal phosphate</keyword>
<dbReference type="FunFam" id="3.40.640.10:FF:000027">
    <property type="entry name" value="Serine--pyruvate aminotransferase, mitochondrial"/>
    <property type="match status" value="1"/>
</dbReference>
<sequence>MKKRLFTPGPTPVPEDVLLEMARPIIHHRTAEFMKIAGEAEEGLKYLFQTKNPVFILASSGTGAMEAAVSNVLSPGEKALVIKGGKFGERFEEICSSYGIAVVPLDVEWGKAVKPELVEKILTQEKNIKAVFTTLCETSTGVLTDIKSIGRIIQKFSDTLLVVDAVSSLGAISCKTDEWNLDMVITGSQKALMLPPGLSFLSVSEKAWGKIENSKLPKYYLDLKKYRKSLEKSDFPFTPPVSLILALKKSLDSIKEEGIENIIKRHKILAEATRAAVKALGLELLAEKPADSLTAVKVPAGIDGVELTKRLKEQYGVNFAGGQDKLKGKIFRIAHLGYFDKLDIVLAIGALEMALSELGYKFELGAGIKAAEGVLLKKD</sequence>
<comment type="similarity">
    <text evidence="2 8">Belongs to the class-V pyridoxal-phosphate-dependent aminotransferase family.</text>
</comment>
<evidence type="ECO:0000256" key="5">
    <source>
        <dbReference type="ARBA" id="ARBA00022898"/>
    </source>
</evidence>
<organism evidence="11 12">
    <name type="scientific">bacterium (Candidatus Ratteibacteria) CG01_land_8_20_14_3_00_40_19</name>
    <dbReference type="NCBI Taxonomy" id="2014290"/>
    <lineage>
        <taxon>Bacteria</taxon>
        <taxon>Candidatus Ratteibacteria</taxon>
    </lineage>
</organism>
<protein>
    <submittedName>
        <fullName evidence="11">Aminotransferase</fullName>
    </submittedName>
</protein>
<evidence type="ECO:0000256" key="1">
    <source>
        <dbReference type="ARBA" id="ARBA00001933"/>
    </source>
</evidence>
<dbReference type="GO" id="GO:0019265">
    <property type="term" value="P:glycine biosynthetic process, by transamination of glyoxylate"/>
    <property type="evidence" value="ECO:0007669"/>
    <property type="project" value="TreeGrafter"/>
</dbReference>
<dbReference type="PANTHER" id="PTHR21152">
    <property type="entry name" value="AMINOTRANSFERASE CLASS V"/>
    <property type="match status" value="1"/>
</dbReference>
<dbReference type="InterPro" id="IPR015422">
    <property type="entry name" value="PyrdxlP-dep_Trfase_small"/>
</dbReference>
<evidence type="ECO:0000256" key="6">
    <source>
        <dbReference type="PIRSR" id="PIRSR000524-1"/>
    </source>
</evidence>
<dbReference type="PANTHER" id="PTHR21152:SF40">
    <property type="entry name" value="ALANINE--GLYOXYLATE AMINOTRANSFERASE"/>
    <property type="match status" value="1"/>
</dbReference>
<evidence type="ECO:0000256" key="9">
    <source>
        <dbReference type="RuleBase" id="RU004504"/>
    </source>
</evidence>
<dbReference type="PIRSF" id="PIRSF000524">
    <property type="entry name" value="SPT"/>
    <property type="match status" value="1"/>
</dbReference>
<dbReference type="InterPro" id="IPR015421">
    <property type="entry name" value="PyrdxlP-dep_Trfase_major"/>
</dbReference>
<name>A0A2M7E9U0_9BACT</name>
<gene>
    <name evidence="11" type="ORF">COS11_01815</name>
</gene>
<dbReference type="InterPro" id="IPR015424">
    <property type="entry name" value="PyrdxlP-dep_Trfase"/>
</dbReference>
<dbReference type="InterPro" id="IPR000192">
    <property type="entry name" value="Aminotrans_V_dom"/>
</dbReference>
<reference evidence="12" key="1">
    <citation type="submission" date="2017-09" db="EMBL/GenBank/DDBJ databases">
        <title>Depth-based differentiation of microbial function through sediment-hosted aquifers and enrichment of novel symbionts in the deep terrestrial subsurface.</title>
        <authorList>
            <person name="Probst A.J."/>
            <person name="Ladd B."/>
            <person name="Jarett J.K."/>
            <person name="Geller-Mcgrath D.E."/>
            <person name="Sieber C.M.K."/>
            <person name="Emerson J.B."/>
            <person name="Anantharaman K."/>
            <person name="Thomas B.C."/>
            <person name="Malmstrom R."/>
            <person name="Stieglmeier M."/>
            <person name="Klingl A."/>
            <person name="Woyke T."/>
            <person name="Ryan C.M."/>
            <person name="Banfield J.F."/>
        </authorList>
    </citation>
    <scope>NUCLEOTIDE SEQUENCE [LARGE SCALE GENOMIC DNA]</scope>
</reference>
<comment type="cofactor">
    <cofactor evidence="1 7 9">
        <name>pyridoxal 5'-phosphate</name>
        <dbReference type="ChEBI" id="CHEBI:597326"/>
    </cofactor>
</comment>
<evidence type="ECO:0000256" key="2">
    <source>
        <dbReference type="ARBA" id="ARBA00009236"/>
    </source>
</evidence>
<dbReference type="Proteomes" id="UP000228886">
    <property type="component" value="Unassembled WGS sequence"/>
</dbReference>
<proteinExistence type="inferred from homology"/>
<evidence type="ECO:0000256" key="8">
    <source>
        <dbReference type="RuleBase" id="RU004075"/>
    </source>
</evidence>
<comment type="caution">
    <text evidence="11">The sequence shown here is derived from an EMBL/GenBank/DDBJ whole genome shotgun (WGS) entry which is preliminary data.</text>
</comment>
<evidence type="ECO:0000259" key="10">
    <source>
        <dbReference type="Pfam" id="PF00266"/>
    </source>
</evidence>
<dbReference type="GO" id="GO:0004760">
    <property type="term" value="F:L-serine-pyruvate transaminase activity"/>
    <property type="evidence" value="ECO:0007669"/>
    <property type="project" value="TreeGrafter"/>
</dbReference>
<feature type="domain" description="Aminotransferase class V" evidence="10">
    <location>
        <begin position="25"/>
        <end position="323"/>
    </location>
</feature>
<evidence type="ECO:0000256" key="3">
    <source>
        <dbReference type="ARBA" id="ARBA00022576"/>
    </source>
</evidence>
<evidence type="ECO:0000256" key="7">
    <source>
        <dbReference type="PIRSR" id="PIRSR000524-50"/>
    </source>
</evidence>
<evidence type="ECO:0000256" key="4">
    <source>
        <dbReference type="ARBA" id="ARBA00022679"/>
    </source>
</evidence>
<dbReference type="FunFam" id="3.90.1150.10:FF:000031">
    <property type="entry name" value="Serine--glyoxylate aminotransferase"/>
    <property type="match status" value="1"/>
</dbReference>
<dbReference type="PROSITE" id="PS00595">
    <property type="entry name" value="AA_TRANSFER_CLASS_5"/>
    <property type="match status" value="1"/>
</dbReference>
<evidence type="ECO:0000313" key="11">
    <source>
        <dbReference type="EMBL" id="PIV64510.1"/>
    </source>
</evidence>
<dbReference type="Pfam" id="PF00266">
    <property type="entry name" value="Aminotran_5"/>
    <property type="match status" value="1"/>
</dbReference>
<accession>A0A2M7E9U0</accession>
<feature type="binding site" evidence="6">
    <location>
        <position position="332"/>
    </location>
    <ligand>
        <name>substrate</name>
    </ligand>
</feature>
<feature type="modified residue" description="N6-(pyridoxal phosphate)lysine" evidence="7">
    <location>
        <position position="190"/>
    </location>
</feature>
<dbReference type="Gene3D" id="3.90.1150.10">
    <property type="entry name" value="Aspartate Aminotransferase, domain 1"/>
    <property type="match status" value="1"/>
</dbReference>
<dbReference type="GO" id="GO:0008453">
    <property type="term" value="F:alanine-glyoxylate transaminase activity"/>
    <property type="evidence" value="ECO:0007669"/>
    <property type="project" value="TreeGrafter"/>
</dbReference>
<dbReference type="SUPFAM" id="SSF53383">
    <property type="entry name" value="PLP-dependent transferases"/>
    <property type="match status" value="1"/>
</dbReference>
<evidence type="ECO:0000313" key="12">
    <source>
        <dbReference type="Proteomes" id="UP000228886"/>
    </source>
</evidence>
<dbReference type="InterPro" id="IPR020578">
    <property type="entry name" value="Aminotrans_V_PyrdxlP_BS"/>
</dbReference>
<dbReference type="EMBL" id="PETL01000093">
    <property type="protein sequence ID" value="PIV64510.1"/>
    <property type="molecule type" value="Genomic_DNA"/>
</dbReference>
<keyword evidence="4 11" id="KW-0808">Transferase</keyword>